<feature type="transmembrane region" description="Helical" evidence="8">
    <location>
        <begin position="142"/>
        <end position="165"/>
    </location>
</feature>
<evidence type="ECO:0000256" key="4">
    <source>
        <dbReference type="ARBA" id="ARBA00022692"/>
    </source>
</evidence>
<keyword evidence="6 8" id="KW-0472">Membrane</keyword>
<dbReference type="InterPro" id="IPR042094">
    <property type="entry name" value="T2SS_GspF_sf"/>
</dbReference>
<keyword evidence="3" id="KW-1003">Cell membrane</keyword>
<evidence type="ECO:0000313" key="10">
    <source>
        <dbReference type="EMBL" id="QLL77566.1"/>
    </source>
</evidence>
<evidence type="ECO:0000256" key="6">
    <source>
        <dbReference type="ARBA" id="ARBA00023136"/>
    </source>
</evidence>
<organism evidence="10 11">
    <name type="scientific">Ligilactobacillus saerimneri</name>
    <dbReference type="NCBI Taxonomy" id="228229"/>
    <lineage>
        <taxon>Bacteria</taxon>
        <taxon>Bacillati</taxon>
        <taxon>Bacillota</taxon>
        <taxon>Bacilli</taxon>
        <taxon>Lactobacillales</taxon>
        <taxon>Lactobacillaceae</taxon>
        <taxon>Ligilactobacillus</taxon>
    </lineage>
</organism>
<dbReference type="Gene3D" id="1.20.81.30">
    <property type="entry name" value="Type II secretion system (T2SS), domain F"/>
    <property type="match status" value="2"/>
</dbReference>
<evidence type="ECO:0000256" key="3">
    <source>
        <dbReference type="ARBA" id="ARBA00022475"/>
    </source>
</evidence>
<evidence type="ECO:0000256" key="7">
    <source>
        <dbReference type="SAM" id="MobiDB-lite"/>
    </source>
</evidence>
<accession>A0A7H9EIS9</accession>
<sequence>MRDVNKRGGSPHKQWPLSKKANPKTNRQAAKYLRPPKTRLPLRQQVLFFSLLADLLQAGFQLQTALTMMQGLAPELKSFLTQINTQLQAGQSLGQALAGRIATNSYSQIMIAEKHGFLDQSLQQLGQLLTTRIRQKARLRALLAYPVALFVVIGGIIVAVKIWLFPQLTHFSNFDQTNFISWWLVLKYVGVVLLSVLVVYLLRVGWWWRKQGAVVRSSWYVSLPIIGKLYSQYSYYYLSFNIGMLLKSGMDLKQIREYLLVFDPASLFYQLGERLERHINSGQSLSTFIRHYPFLPPELTYFIGKGQTLSQLGTELLVYSKLAYKKLLQKSERMMNYIQPLLFVIIACLIIGTYLAILLPLYHSLEGVYVYK</sequence>
<dbReference type="NCBIfam" id="NF041012">
    <property type="entry name" value="T4P_ComGB"/>
    <property type="match status" value="1"/>
</dbReference>
<gene>
    <name evidence="10" type="ORF">GTO87_02380</name>
</gene>
<feature type="region of interest" description="Disordered" evidence="7">
    <location>
        <begin position="1"/>
        <end position="26"/>
    </location>
</feature>
<evidence type="ECO:0000256" key="8">
    <source>
        <dbReference type="SAM" id="Phobius"/>
    </source>
</evidence>
<evidence type="ECO:0000256" key="1">
    <source>
        <dbReference type="ARBA" id="ARBA00004651"/>
    </source>
</evidence>
<keyword evidence="4 8" id="KW-0812">Transmembrane</keyword>
<dbReference type="Proteomes" id="UP000510886">
    <property type="component" value="Chromosome"/>
</dbReference>
<feature type="domain" description="Type II secretion system protein GspF" evidence="9">
    <location>
        <begin position="242"/>
        <end position="360"/>
    </location>
</feature>
<feature type="transmembrane region" description="Helical" evidence="8">
    <location>
        <begin position="341"/>
        <end position="362"/>
    </location>
</feature>
<dbReference type="InterPro" id="IPR047692">
    <property type="entry name" value="T4P_ComGB"/>
</dbReference>
<dbReference type="InterPro" id="IPR018076">
    <property type="entry name" value="T2SS_GspF_dom"/>
</dbReference>
<dbReference type="InterPro" id="IPR003004">
    <property type="entry name" value="GspF/PilC"/>
</dbReference>
<dbReference type="AlphaFoldDB" id="A0A7H9EIS9"/>
<proteinExistence type="inferred from homology"/>
<dbReference type="PANTHER" id="PTHR30012:SF0">
    <property type="entry name" value="TYPE II SECRETION SYSTEM PROTEIN F-RELATED"/>
    <property type="match status" value="1"/>
</dbReference>
<dbReference type="PRINTS" id="PR00812">
    <property type="entry name" value="BCTERIALGSPF"/>
</dbReference>
<evidence type="ECO:0000256" key="2">
    <source>
        <dbReference type="ARBA" id="ARBA00005745"/>
    </source>
</evidence>
<dbReference type="KEGG" id="lsw:GTO87_02380"/>
<name>A0A7H9EIS9_9LACO</name>
<comment type="subcellular location">
    <subcellularLocation>
        <location evidence="1">Cell membrane</location>
        <topology evidence="1">Multi-pass membrane protein</topology>
    </subcellularLocation>
</comment>
<reference evidence="10 11" key="1">
    <citation type="submission" date="2020-01" db="EMBL/GenBank/DDBJ databases">
        <title>Complete and circular genome sequences of six lactobacillus isolates from horses.</title>
        <authorList>
            <person name="Hassan H.M."/>
        </authorList>
    </citation>
    <scope>NUCLEOTIDE SEQUENCE [LARGE SCALE GENOMIC DNA]</scope>
    <source>
        <strain evidence="10 11">1A</strain>
    </source>
</reference>
<dbReference type="RefSeq" id="WP_180849390.1">
    <property type="nucleotide sequence ID" value="NZ_CP047418.1"/>
</dbReference>
<dbReference type="EMBL" id="CP047418">
    <property type="protein sequence ID" value="QLL77566.1"/>
    <property type="molecule type" value="Genomic_DNA"/>
</dbReference>
<dbReference type="Pfam" id="PF00482">
    <property type="entry name" value="T2SSF"/>
    <property type="match status" value="2"/>
</dbReference>
<dbReference type="GO" id="GO:0005886">
    <property type="term" value="C:plasma membrane"/>
    <property type="evidence" value="ECO:0007669"/>
    <property type="project" value="UniProtKB-SubCell"/>
</dbReference>
<feature type="transmembrane region" description="Helical" evidence="8">
    <location>
        <begin position="180"/>
        <end position="202"/>
    </location>
</feature>
<evidence type="ECO:0000259" key="9">
    <source>
        <dbReference type="Pfam" id="PF00482"/>
    </source>
</evidence>
<evidence type="ECO:0000313" key="11">
    <source>
        <dbReference type="Proteomes" id="UP000510886"/>
    </source>
</evidence>
<feature type="domain" description="Type II secretion system protein GspF" evidence="9">
    <location>
        <begin position="48"/>
        <end position="166"/>
    </location>
</feature>
<evidence type="ECO:0000256" key="5">
    <source>
        <dbReference type="ARBA" id="ARBA00022989"/>
    </source>
</evidence>
<dbReference type="PANTHER" id="PTHR30012">
    <property type="entry name" value="GENERAL SECRETION PATHWAY PROTEIN"/>
    <property type="match status" value="1"/>
</dbReference>
<protein>
    <submittedName>
        <fullName evidence="10">Competence protein ComG</fullName>
    </submittedName>
</protein>
<keyword evidence="5 8" id="KW-1133">Transmembrane helix</keyword>
<comment type="similarity">
    <text evidence="2">Belongs to the GSP F family.</text>
</comment>